<reference evidence="3" key="2">
    <citation type="submission" date="2024-04" db="EMBL/GenBank/DDBJ databases">
        <authorList>
            <person name="Chen Y."/>
            <person name="Shah S."/>
            <person name="Dougan E. K."/>
            <person name="Thang M."/>
            <person name="Chan C."/>
        </authorList>
    </citation>
    <scope>NUCLEOTIDE SEQUENCE [LARGE SCALE GENOMIC DNA]</scope>
</reference>
<dbReference type="AlphaFoldDB" id="A0A9P1CAA5"/>
<dbReference type="EMBL" id="CAMXCT010001175">
    <property type="protein sequence ID" value="CAI3987522.1"/>
    <property type="molecule type" value="Genomic_DNA"/>
</dbReference>
<keyword evidence="5" id="KW-1185">Reference proteome</keyword>
<evidence type="ECO:0000313" key="3">
    <source>
        <dbReference type="EMBL" id="CAL1140897.1"/>
    </source>
</evidence>
<accession>A0A9P1CAA5</accession>
<gene>
    <name evidence="2" type="ORF">C1SCF055_LOCUS14786</name>
</gene>
<evidence type="ECO:0000313" key="4">
    <source>
        <dbReference type="EMBL" id="CAL4774834.1"/>
    </source>
</evidence>
<dbReference type="Proteomes" id="UP001152797">
    <property type="component" value="Unassembled WGS sequence"/>
</dbReference>
<sequence length="115" mass="13050">MLTPLERGKDLEQKVIKLRGECGNLQCQMQTLEFGHGLAKELGKYEKEFESLYHKLRRLTAGDIQEEDQYLPLVRDFLRLSKEYDAPKQAAQSMAKGIKSKRPSTGGGPAKRAKK</sequence>
<protein>
    <submittedName>
        <fullName evidence="4">S-antigen protein</fullName>
    </submittedName>
</protein>
<reference evidence="2" key="1">
    <citation type="submission" date="2022-10" db="EMBL/GenBank/DDBJ databases">
        <authorList>
            <person name="Chen Y."/>
            <person name="Dougan E. K."/>
            <person name="Chan C."/>
            <person name="Rhodes N."/>
            <person name="Thang M."/>
        </authorList>
    </citation>
    <scope>NUCLEOTIDE SEQUENCE</scope>
</reference>
<feature type="region of interest" description="Disordered" evidence="1">
    <location>
        <begin position="88"/>
        <end position="115"/>
    </location>
</feature>
<dbReference type="EMBL" id="CAMXCT030001175">
    <property type="protein sequence ID" value="CAL4774834.1"/>
    <property type="molecule type" value="Genomic_DNA"/>
</dbReference>
<name>A0A9P1CAA5_9DINO</name>
<organism evidence="2">
    <name type="scientific">Cladocopium goreaui</name>
    <dbReference type="NCBI Taxonomy" id="2562237"/>
    <lineage>
        <taxon>Eukaryota</taxon>
        <taxon>Sar</taxon>
        <taxon>Alveolata</taxon>
        <taxon>Dinophyceae</taxon>
        <taxon>Suessiales</taxon>
        <taxon>Symbiodiniaceae</taxon>
        <taxon>Cladocopium</taxon>
    </lineage>
</organism>
<evidence type="ECO:0000256" key="1">
    <source>
        <dbReference type="SAM" id="MobiDB-lite"/>
    </source>
</evidence>
<proteinExistence type="predicted"/>
<dbReference type="EMBL" id="CAMXCT020001175">
    <property type="protein sequence ID" value="CAL1140897.1"/>
    <property type="molecule type" value="Genomic_DNA"/>
</dbReference>
<evidence type="ECO:0000313" key="5">
    <source>
        <dbReference type="Proteomes" id="UP001152797"/>
    </source>
</evidence>
<comment type="caution">
    <text evidence="2">The sequence shown here is derived from an EMBL/GenBank/DDBJ whole genome shotgun (WGS) entry which is preliminary data.</text>
</comment>
<evidence type="ECO:0000313" key="2">
    <source>
        <dbReference type="EMBL" id="CAI3987522.1"/>
    </source>
</evidence>